<evidence type="ECO:0000313" key="1">
    <source>
        <dbReference type="EMBL" id="KAB1212933.1"/>
    </source>
</evidence>
<protein>
    <submittedName>
        <fullName evidence="1">Mannose-1-phosphate guanyltransferase alpha</fullName>
    </submittedName>
</protein>
<dbReference type="EMBL" id="RXIC02000023">
    <property type="protein sequence ID" value="KAB1212933.1"/>
    <property type="molecule type" value="Genomic_DNA"/>
</dbReference>
<reference evidence="1 2" key="1">
    <citation type="journal article" date="2019" name="Plant Biotechnol. J.">
        <title>The red bayberry genome and genetic basis of sex determination.</title>
        <authorList>
            <person name="Jia H.M."/>
            <person name="Jia H.J."/>
            <person name="Cai Q.L."/>
            <person name="Wang Y."/>
            <person name="Zhao H.B."/>
            <person name="Yang W.F."/>
            <person name="Wang G.Y."/>
            <person name="Li Y.H."/>
            <person name="Zhan D.L."/>
            <person name="Shen Y.T."/>
            <person name="Niu Q.F."/>
            <person name="Chang L."/>
            <person name="Qiu J."/>
            <person name="Zhao L."/>
            <person name="Xie H.B."/>
            <person name="Fu W.Y."/>
            <person name="Jin J."/>
            <person name="Li X.W."/>
            <person name="Jiao Y."/>
            <person name="Zhou C.C."/>
            <person name="Tu T."/>
            <person name="Chai C.Y."/>
            <person name="Gao J.L."/>
            <person name="Fan L.J."/>
            <person name="van de Weg E."/>
            <person name="Wang J.Y."/>
            <person name="Gao Z.S."/>
        </authorList>
    </citation>
    <scope>NUCLEOTIDE SEQUENCE [LARGE SCALE GENOMIC DNA]</scope>
    <source>
        <tissue evidence="1">Leaves</tissue>
    </source>
</reference>
<evidence type="ECO:0000313" key="2">
    <source>
        <dbReference type="Proteomes" id="UP000516437"/>
    </source>
</evidence>
<proteinExistence type="predicted"/>
<dbReference type="OrthoDB" id="285674at2759"/>
<sequence>MVGDPPKIPNLAQIFLIGFYQEQEFALYVSSITNELKVPVRYLKEDKPHGSAAGLYYFRDMIQNCAVYYVVVLICAVIRKNGEPLRCILITSISFGAVTYLSAELRCLPQFFKNGEFGEFTLCMMYVKLACDLVTGHI</sequence>
<keyword evidence="1" id="KW-0808">Transferase</keyword>
<name>A0A6A1VJP7_9ROSI</name>
<gene>
    <name evidence="1" type="ORF">CJ030_MR5G001855</name>
</gene>
<accession>A0A6A1VJP7</accession>
<keyword evidence="2" id="KW-1185">Reference proteome</keyword>
<dbReference type="PANTHER" id="PTHR22572">
    <property type="entry name" value="SUGAR-1-PHOSPHATE GUANYL TRANSFERASE"/>
    <property type="match status" value="1"/>
</dbReference>
<dbReference type="InterPro" id="IPR050486">
    <property type="entry name" value="Mannose-1P_guanyltransferase"/>
</dbReference>
<dbReference type="AlphaFoldDB" id="A0A6A1VJP7"/>
<dbReference type="GO" id="GO:0016740">
    <property type="term" value="F:transferase activity"/>
    <property type="evidence" value="ECO:0007669"/>
    <property type="project" value="UniProtKB-KW"/>
</dbReference>
<comment type="caution">
    <text evidence="1">The sequence shown here is derived from an EMBL/GenBank/DDBJ whole genome shotgun (WGS) entry which is preliminary data.</text>
</comment>
<dbReference type="Proteomes" id="UP000516437">
    <property type="component" value="Chromosome 5"/>
</dbReference>
<organism evidence="1 2">
    <name type="scientific">Morella rubra</name>
    <name type="common">Chinese bayberry</name>
    <dbReference type="NCBI Taxonomy" id="262757"/>
    <lineage>
        <taxon>Eukaryota</taxon>
        <taxon>Viridiplantae</taxon>
        <taxon>Streptophyta</taxon>
        <taxon>Embryophyta</taxon>
        <taxon>Tracheophyta</taxon>
        <taxon>Spermatophyta</taxon>
        <taxon>Magnoliopsida</taxon>
        <taxon>eudicotyledons</taxon>
        <taxon>Gunneridae</taxon>
        <taxon>Pentapetalae</taxon>
        <taxon>rosids</taxon>
        <taxon>fabids</taxon>
        <taxon>Fagales</taxon>
        <taxon>Myricaceae</taxon>
        <taxon>Morella</taxon>
    </lineage>
</organism>